<dbReference type="Proteomes" id="UP001057402">
    <property type="component" value="Chromosome 7"/>
</dbReference>
<keyword evidence="2" id="KW-1185">Reference proteome</keyword>
<gene>
    <name evidence="1" type="ORF">MLD38_027719</name>
</gene>
<protein>
    <submittedName>
        <fullName evidence="1">Uncharacterized protein</fullName>
    </submittedName>
</protein>
<proteinExistence type="predicted"/>
<sequence length="225" mass="24783">MDKTRDPNDNPILCFFGIFIPWPPLFLWKFSFEQQDKGINRVSSQSNLMASSSLLFVLLALLAVVPSSCATGEVVRRVCRRASDYEYCVNTLNSDPRSPDADRYLLAYISFGMAFTNASSTLDYISRLLKSGWSNDTKLADGLRECRKGYKKGVAAMVSANNDLNSETYYYLAEYADTAARGANVCQAAIAGTRRPPPGLAARNGDMKSLCEICSLVSELFVTSS</sequence>
<comment type="caution">
    <text evidence="1">The sequence shown here is derived from an EMBL/GenBank/DDBJ whole genome shotgun (WGS) entry which is preliminary data.</text>
</comment>
<name>A0ACB9P591_9MYRT</name>
<evidence type="ECO:0000313" key="1">
    <source>
        <dbReference type="EMBL" id="KAI4343187.1"/>
    </source>
</evidence>
<organism evidence="1 2">
    <name type="scientific">Melastoma candidum</name>
    <dbReference type="NCBI Taxonomy" id="119954"/>
    <lineage>
        <taxon>Eukaryota</taxon>
        <taxon>Viridiplantae</taxon>
        <taxon>Streptophyta</taxon>
        <taxon>Embryophyta</taxon>
        <taxon>Tracheophyta</taxon>
        <taxon>Spermatophyta</taxon>
        <taxon>Magnoliopsida</taxon>
        <taxon>eudicotyledons</taxon>
        <taxon>Gunneridae</taxon>
        <taxon>Pentapetalae</taxon>
        <taxon>rosids</taxon>
        <taxon>malvids</taxon>
        <taxon>Myrtales</taxon>
        <taxon>Melastomataceae</taxon>
        <taxon>Melastomatoideae</taxon>
        <taxon>Melastomateae</taxon>
        <taxon>Melastoma</taxon>
    </lineage>
</organism>
<reference evidence="2" key="1">
    <citation type="journal article" date="2023" name="Front. Plant Sci.">
        <title>Chromosomal-level genome assembly of Melastoma candidum provides insights into trichome evolution.</title>
        <authorList>
            <person name="Zhong Y."/>
            <person name="Wu W."/>
            <person name="Sun C."/>
            <person name="Zou P."/>
            <person name="Liu Y."/>
            <person name="Dai S."/>
            <person name="Zhou R."/>
        </authorList>
    </citation>
    <scope>NUCLEOTIDE SEQUENCE [LARGE SCALE GENOMIC DNA]</scope>
</reference>
<dbReference type="EMBL" id="CM042886">
    <property type="protein sequence ID" value="KAI4343187.1"/>
    <property type="molecule type" value="Genomic_DNA"/>
</dbReference>
<evidence type="ECO:0000313" key="2">
    <source>
        <dbReference type="Proteomes" id="UP001057402"/>
    </source>
</evidence>
<accession>A0ACB9P591</accession>